<evidence type="ECO:0000256" key="2">
    <source>
        <dbReference type="ARBA" id="ARBA00022481"/>
    </source>
</evidence>
<gene>
    <name evidence="4" type="ORF">CO2235_90280</name>
</gene>
<sequence length="157" mass="15735">MLKKARMGKRVQKGFTLIELMIVVAIIGILAAIAIPQYADYQQRTKVSGAAGGIGAFKTAVAMCAQDKGTLTGCGGGVGDIPADIAAANAGATVAYVDQLTTANGIIDVITTGTTSAGAKMALKYTPALANGVVQWTITGTGCDATTPGRGIKCAAN</sequence>
<dbReference type="AlphaFoldDB" id="A0A375GF49"/>
<accession>A0A375GF49</accession>
<dbReference type="NCBIfam" id="TIGR02532">
    <property type="entry name" value="IV_pilin_GFxxxE"/>
    <property type="match status" value="1"/>
</dbReference>
<dbReference type="EMBL" id="OGUS01000131">
    <property type="protein sequence ID" value="SPC17406.1"/>
    <property type="molecule type" value="Genomic_DNA"/>
</dbReference>
<dbReference type="GO" id="GO:0044096">
    <property type="term" value="C:type IV pilus"/>
    <property type="evidence" value="ECO:0007669"/>
    <property type="project" value="TreeGrafter"/>
</dbReference>
<evidence type="ECO:0000313" key="4">
    <source>
        <dbReference type="EMBL" id="SPC17406.1"/>
    </source>
</evidence>
<dbReference type="PROSITE" id="PS00409">
    <property type="entry name" value="PROKAR_NTER_METHYL"/>
    <property type="match status" value="1"/>
</dbReference>
<comment type="similarity">
    <text evidence="1">Belongs to the N-Me-Phe pilin family.</text>
</comment>
<evidence type="ECO:0000256" key="1">
    <source>
        <dbReference type="ARBA" id="ARBA00005233"/>
    </source>
</evidence>
<dbReference type="PANTHER" id="PTHR30093">
    <property type="entry name" value="GENERAL SECRETION PATHWAY PROTEIN G"/>
    <property type="match status" value="1"/>
</dbReference>
<keyword evidence="2" id="KW-0488">Methylation</keyword>
<dbReference type="InterPro" id="IPR012902">
    <property type="entry name" value="N_methyl_site"/>
</dbReference>
<dbReference type="GO" id="GO:0043107">
    <property type="term" value="P:type IV pilus-dependent motility"/>
    <property type="evidence" value="ECO:0007669"/>
    <property type="project" value="TreeGrafter"/>
</dbReference>
<protein>
    <submittedName>
        <fullName evidence="4">Prepilin-type N-terminal cleavage/methylation domain protein</fullName>
    </submittedName>
</protein>
<dbReference type="Pfam" id="PF07963">
    <property type="entry name" value="N_methyl"/>
    <property type="match status" value="1"/>
</dbReference>
<keyword evidence="3" id="KW-0812">Transmembrane</keyword>
<proteinExistence type="inferred from homology"/>
<dbReference type="InterPro" id="IPR045584">
    <property type="entry name" value="Pilin-like"/>
</dbReference>
<feature type="transmembrane region" description="Helical" evidence="3">
    <location>
        <begin position="20"/>
        <end position="39"/>
    </location>
</feature>
<comment type="caution">
    <text evidence="4">The sequence shown here is derived from an EMBL/GenBank/DDBJ whole genome shotgun (WGS) entry which is preliminary data.</text>
</comment>
<reference evidence="4" key="1">
    <citation type="submission" date="2018-01" db="EMBL/GenBank/DDBJ databases">
        <authorList>
            <person name="Clerissi C."/>
        </authorList>
    </citation>
    <scope>NUCLEOTIDE SEQUENCE</scope>
    <source>
        <strain evidence="4">Cupriavidus oxalaticus LMG 2235</strain>
    </source>
</reference>
<name>A0A375GF49_9BURK</name>
<keyword evidence="3" id="KW-0472">Membrane</keyword>
<evidence type="ECO:0000256" key="3">
    <source>
        <dbReference type="SAM" id="Phobius"/>
    </source>
</evidence>
<dbReference type="Gene3D" id="3.30.700.10">
    <property type="entry name" value="Glycoprotein, Type 4 Pilin"/>
    <property type="match status" value="1"/>
</dbReference>
<dbReference type="PANTHER" id="PTHR30093:SF34">
    <property type="entry name" value="PREPILIN PEPTIDASE-DEPENDENT PROTEIN D"/>
    <property type="match status" value="1"/>
</dbReference>
<dbReference type="Proteomes" id="UP000256862">
    <property type="component" value="Chromosome CO2235"/>
</dbReference>
<dbReference type="SUPFAM" id="SSF54523">
    <property type="entry name" value="Pili subunits"/>
    <property type="match status" value="1"/>
</dbReference>
<organism evidence="4">
    <name type="scientific">Cupriavidus oxalaticus</name>
    <dbReference type="NCBI Taxonomy" id="96344"/>
    <lineage>
        <taxon>Bacteria</taxon>
        <taxon>Pseudomonadati</taxon>
        <taxon>Pseudomonadota</taxon>
        <taxon>Betaproteobacteria</taxon>
        <taxon>Burkholderiales</taxon>
        <taxon>Burkholderiaceae</taxon>
        <taxon>Cupriavidus</taxon>
    </lineage>
</organism>
<keyword evidence="3" id="KW-1133">Transmembrane helix</keyword>